<dbReference type="Proteomes" id="UP000693738">
    <property type="component" value="Unassembled WGS sequence"/>
</dbReference>
<accession>A0A8J2IFA6</accession>
<sequence>MSYPSTSSSISRMDIFEIPVELKLEIFGYLYLTDMSAIISASPTMLRCFKINEQRILKRYKNEIGDFYQSLSNIYLAYHVGRLHRIRERHRFDTQEVVETQVRPVLDEIKKLNFAKGWDEPGLTPVQLEIARNLKPFISEVLWLQGPDGKPREAYIESFLRYECYTKIFYHDGGFLFTGTSDMLANIRLFNKPSCGQMPPTMWQGIYRFDLRYLFSDPLQMKRVWPKADILGIERHSKVLRLYKMHLMMQGYSFLSRLNSLDPTDLDRELLDSLSDFKKNNKWAEYDYLYTVWLIWFELHHWV</sequence>
<evidence type="ECO:0008006" key="3">
    <source>
        <dbReference type="Google" id="ProtNLM"/>
    </source>
</evidence>
<proteinExistence type="predicted"/>
<gene>
    <name evidence="1" type="ORF">FEQUK3_LOCUS1444</name>
</gene>
<protein>
    <recommendedName>
        <fullName evidence="3">F-box domain-containing protein</fullName>
    </recommendedName>
</protein>
<dbReference type="AlphaFoldDB" id="A0A8J2IFA6"/>
<reference evidence="1" key="1">
    <citation type="submission" date="2021-05" db="EMBL/GenBank/DDBJ databases">
        <authorList>
            <person name="Khan N."/>
        </authorList>
    </citation>
    <scope>NUCLEOTIDE SEQUENCE</scope>
</reference>
<name>A0A8J2IFA6_FUSEQ</name>
<comment type="caution">
    <text evidence="1">The sequence shown here is derived from an EMBL/GenBank/DDBJ whole genome shotgun (WGS) entry which is preliminary data.</text>
</comment>
<evidence type="ECO:0000313" key="1">
    <source>
        <dbReference type="EMBL" id="CAG7555723.1"/>
    </source>
</evidence>
<dbReference type="EMBL" id="CAJSTJ010000066">
    <property type="protein sequence ID" value="CAG7555723.1"/>
    <property type="molecule type" value="Genomic_DNA"/>
</dbReference>
<evidence type="ECO:0000313" key="2">
    <source>
        <dbReference type="Proteomes" id="UP000693738"/>
    </source>
</evidence>
<organism evidence="1 2">
    <name type="scientific">Fusarium equiseti</name>
    <name type="common">Fusarium scirpi</name>
    <dbReference type="NCBI Taxonomy" id="61235"/>
    <lineage>
        <taxon>Eukaryota</taxon>
        <taxon>Fungi</taxon>
        <taxon>Dikarya</taxon>
        <taxon>Ascomycota</taxon>
        <taxon>Pezizomycotina</taxon>
        <taxon>Sordariomycetes</taxon>
        <taxon>Hypocreomycetidae</taxon>
        <taxon>Hypocreales</taxon>
        <taxon>Nectriaceae</taxon>
        <taxon>Fusarium</taxon>
        <taxon>Fusarium incarnatum-equiseti species complex</taxon>
    </lineage>
</organism>